<dbReference type="Proteomes" id="UP000033588">
    <property type="component" value="Unassembled WGS sequence"/>
</dbReference>
<dbReference type="InterPro" id="IPR058852">
    <property type="entry name" value="HTH_77"/>
</dbReference>
<dbReference type="PATRIC" id="fig|294.132.peg.4732"/>
<dbReference type="PANTHER" id="PTHR47691:SF3">
    <property type="entry name" value="HTH-TYPE TRANSCRIPTIONAL REGULATOR RV0890C-RELATED"/>
    <property type="match status" value="1"/>
</dbReference>
<feature type="DNA-binding region" description="OmpR/PhoB-type" evidence="2">
    <location>
        <begin position="6"/>
        <end position="104"/>
    </location>
</feature>
<dbReference type="OrthoDB" id="9811542at2"/>
<dbReference type="AlphaFoldDB" id="A0A0F4T516"/>
<dbReference type="PRINTS" id="PR00364">
    <property type="entry name" value="DISEASERSIST"/>
</dbReference>
<reference evidence="4 5" key="1">
    <citation type="submission" date="2015-03" db="EMBL/GenBank/DDBJ databases">
        <title>Comparative genomics of Pseudomonas insights into diversity of traits involved in vanlence and defense.</title>
        <authorList>
            <person name="Qin Y."/>
        </authorList>
    </citation>
    <scope>NUCLEOTIDE SEQUENCE [LARGE SCALE GENOMIC DNA]</scope>
    <source>
        <strain evidence="4 5">C8</strain>
    </source>
</reference>
<protein>
    <submittedName>
        <fullName evidence="4">Transcriptional regulator</fullName>
    </submittedName>
</protein>
<dbReference type="InterPro" id="IPR027417">
    <property type="entry name" value="P-loop_NTPase"/>
</dbReference>
<dbReference type="InterPro" id="IPR003593">
    <property type="entry name" value="AAA+_ATPase"/>
</dbReference>
<evidence type="ECO:0000256" key="2">
    <source>
        <dbReference type="PROSITE-ProRule" id="PRU01091"/>
    </source>
</evidence>
<dbReference type="GO" id="GO:0000160">
    <property type="term" value="P:phosphorelay signal transduction system"/>
    <property type="evidence" value="ECO:0007669"/>
    <property type="project" value="InterPro"/>
</dbReference>
<sequence>MTLSPEQAVHFGPYRVYPGQRLVMEADQPLRLGRRAMDILLILLEHAGNVVSKQQLIARVWPNSVVEDINLRVHMAALRKALGDGQAGQRYIVTVAQRGYSFVAPHSLEQAEQPPAPVACAPSRHNLPVRRTRMIGRQTLVDNLMEQLPRQRFITLVGPGGIGKTTVALRVAEQMIGRYRDGIHLLDLAPINCPLMIDGHLATLLELALHDDEPLSGLADCLRDRQMLLVIDNCEHLVDAIAQLSEQILRSAPHVHILATSRESLRAEGEFVQRLESLDCPPPIAVLDRAQAMTFSALQLFVERAMASHDSFELTDDKLPLLIDICHRLDGIPLAIELAAAQVGNFGLPGLLAQLQSSFRVLTQPCQVPLARHQTLRATLDWSFELLNACEKTCLRRLSVFRGSFTLESAAAVIVGEHIEPREAFGSITQLVAKSMLNVEVGDEDVYYRLLDTTRRYALEKLTQTTDLPATRERHAERCLALMQQAQDDWEKTSTALWLERYGRALEDVRAALDWGLHAQGPQALAIRLAATSTPLWQELSLLKEHGGYVRKALALLEQSAEPCPRLQIALKLALGSACYHAQGASAETIGAFVSARALAIRLNDVAGQLRAISGHLAVNLSCGHYQMALEQSRQFDRLGLHDDALMSLSMHRLRVLALHFSGNQRQAGEHAEQVLQRMAHSGHLNRFTHGFGVQYDQSVAALTIHARILWLQGQPEQAWRTARQALDIALQINHGTSICYTLALAGCLIAHYNGDTRSARELLRLLLQQAQKHSVLLFYHWAQHYAQVIGGTDVRPTGRQRVGLIKDIMVTLDSTCVDDDLLERAQSGASDWSTAEILRAGARTLLATDCPVKAATAETVLLKALNVAKTQGALAWELRSATSLAQLWQRQGDPQRAHQLLAPIYQRYTEGFATPDLMTVRQLLDELQCHLPA</sequence>
<dbReference type="InterPro" id="IPR036388">
    <property type="entry name" value="WH-like_DNA-bd_sf"/>
</dbReference>
<dbReference type="SUPFAM" id="SSF46894">
    <property type="entry name" value="C-terminal effector domain of the bipartite response regulators"/>
    <property type="match status" value="1"/>
</dbReference>
<keyword evidence="1 2" id="KW-0238">DNA-binding</keyword>
<gene>
    <name evidence="4" type="ORF">VC35_25815</name>
</gene>
<dbReference type="Gene3D" id="1.10.10.10">
    <property type="entry name" value="Winged helix-like DNA-binding domain superfamily/Winged helix DNA-binding domain"/>
    <property type="match status" value="1"/>
</dbReference>
<evidence type="ECO:0000313" key="4">
    <source>
        <dbReference type="EMBL" id="KJZ38462.1"/>
    </source>
</evidence>
<dbReference type="InterPro" id="IPR016032">
    <property type="entry name" value="Sig_transdc_resp-reg_C-effctor"/>
</dbReference>
<organism evidence="4 5">
    <name type="scientific">Pseudomonas fluorescens</name>
    <dbReference type="NCBI Taxonomy" id="294"/>
    <lineage>
        <taxon>Bacteria</taxon>
        <taxon>Pseudomonadati</taxon>
        <taxon>Pseudomonadota</taxon>
        <taxon>Gammaproteobacteria</taxon>
        <taxon>Pseudomonadales</taxon>
        <taxon>Pseudomonadaceae</taxon>
        <taxon>Pseudomonas</taxon>
    </lineage>
</organism>
<dbReference type="Gene3D" id="3.40.50.300">
    <property type="entry name" value="P-loop containing nucleotide triphosphate hydrolases"/>
    <property type="match status" value="1"/>
</dbReference>
<evidence type="ECO:0000259" key="3">
    <source>
        <dbReference type="PROSITE" id="PS51755"/>
    </source>
</evidence>
<feature type="domain" description="OmpR/PhoB-type" evidence="3">
    <location>
        <begin position="6"/>
        <end position="104"/>
    </location>
</feature>
<dbReference type="PROSITE" id="PS51755">
    <property type="entry name" value="OMPR_PHOB"/>
    <property type="match status" value="1"/>
</dbReference>
<name>A0A0F4T516_PSEFL</name>
<evidence type="ECO:0000256" key="1">
    <source>
        <dbReference type="ARBA" id="ARBA00023125"/>
    </source>
</evidence>
<dbReference type="Pfam" id="PF00486">
    <property type="entry name" value="Trans_reg_C"/>
    <property type="match status" value="1"/>
</dbReference>
<accession>A0A0F4T516</accession>
<evidence type="ECO:0000313" key="5">
    <source>
        <dbReference type="Proteomes" id="UP000033588"/>
    </source>
</evidence>
<comment type="caution">
    <text evidence="4">The sequence shown here is derived from an EMBL/GenBank/DDBJ whole genome shotgun (WGS) entry which is preliminary data.</text>
</comment>
<dbReference type="GO" id="GO:0006355">
    <property type="term" value="P:regulation of DNA-templated transcription"/>
    <property type="evidence" value="ECO:0007669"/>
    <property type="project" value="InterPro"/>
</dbReference>
<dbReference type="GO" id="GO:0016887">
    <property type="term" value="F:ATP hydrolysis activity"/>
    <property type="evidence" value="ECO:0007669"/>
    <property type="project" value="InterPro"/>
</dbReference>
<dbReference type="SMART" id="SM00862">
    <property type="entry name" value="Trans_reg_C"/>
    <property type="match status" value="1"/>
</dbReference>
<dbReference type="CDD" id="cd00383">
    <property type="entry name" value="trans_reg_C"/>
    <property type="match status" value="1"/>
</dbReference>
<dbReference type="SUPFAM" id="SSF52540">
    <property type="entry name" value="P-loop containing nucleoside triphosphate hydrolases"/>
    <property type="match status" value="1"/>
</dbReference>
<dbReference type="SMART" id="SM00382">
    <property type="entry name" value="AAA"/>
    <property type="match status" value="1"/>
</dbReference>
<dbReference type="Pfam" id="PF13401">
    <property type="entry name" value="AAA_22"/>
    <property type="match status" value="1"/>
</dbReference>
<dbReference type="InterPro" id="IPR001867">
    <property type="entry name" value="OmpR/PhoB-type_DNA-bd"/>
</dbReference>
<dbReference type="InterPro" id="IPR049945">
    <property type="entry name" value="AAA_22"/>
</dbReference>
<dbReference type="Pfam" id="PF25872">
    <property type="entry name" value="HTH_77"/>
    <property type="match status" value="1"/>
</dbReference>
<dbReference type="PANTHER" id="PTHR47691">
    <property type="entry name" value="REGULATOR-RELATED"/>
    <property type="match status" value="1"/>
</dbReference>
<dbReference type="RefSeq" id="WP_046043438.1">
    <property type="nucleotide sequence ID" value="NZ_LACC01000040.1"/>
</dbReference>
<dbReference type="EMBL" id="LACC01000040">
    <property type="protein sequence ID" value="KJZ38462.1"/>
    <property type="molecule type" value="Genomic_DNA"/>
</dbReference>
<proteinExistence type="predicted"/>
<dbReference type="GO" id="GO:0003677">
    <property type="term" value="F:DNA binding"/>
    <property type="evidence" value="ECO:0007669"/>
    <property type="project" value="UniProtKB-UniRule"/>
</dbReference>